<dbReference type="KEGG" id="nci:NCTC10296_01962"/>
<sequence>MKKTLALLIPLLLAACTTERRPQTFTSNTPVKKAEKSQDQYFVFPKSRHPECVFDAEIKLGLVDAQGNWTAQPEFSFIKKVSDLIPDHLINGAQAHDLFIATKTPLSYKKKHYEKGSKHCLDPKTLLFGKTLDNLSYGLINHKGKWLLAPSTFNINSITDSTALLTTLNRHFPGRFKLSGLEEGRIKAIREKLLSQSDNASKSEIRDFEILQEHNLIRVSIVNKTASDYSHSFGLADFNGNWILSPQETKQRGYVDISSHHPFNDTNRWITYSKRNHNQICSGFLDNQGKELSEARFIQSVYWDSVTNHKYPFVHMTSCDGKKHGLINQQKQWVFTMPPQYAHLRITDLVSESSFLVVGKNGLHGIMNLKGELEIPVRFTWLAPFDARGYAQAHSEDGTKGFIDRKGNWVFQTENTQQHADLLPNSDIVEINQYSEKEGRHIYSYKNLQGRSIPEPFIDKGIQLVYGFDEKGYGFARKILSNKKQMLNHEGFVNAKGEWLIQPEFAFTRAAISSYPHDESESIQYNQELMLNQPASKYSTSFPLAKFIEPHGLIVASHRDKQNKKGVLNRQGKWVLEPEFNEIYLSEDEPFIVVKNARGWSAYDFNGKQIILP</sequence>
<dbReference type="AlphaFoldDB" id="A0A1X3CYL3"/>
<dbReference type="Proteomes" id="UP000279284">
    <property type="component" value="Chromosome"/>
</dbReference>
<name>A0A1X3CYL3_9NEIS</name>
<protein>
    <submittedName>
        <fullName evidence="1">KWG Leptospira</fullName>
    </submittedName>
</protein>
<organism evidence="1 2">
    <name type="scientific">Neisseria canis</name>
    <dbReference type="NCBI Taxonomy" id="493"/>
    <lineage>
        <taxon>Bacteria</taxon>
        <taxon>Pseudomonadati</taxon>
        <taxon>Pseudomonadota</taxon>
        <taxon>Betaproteobacteria</taxon>
        <taxon>Neisseriales</taxon>
        <taxon>Neisseriaceae</taxon>
        <taxon>Neisseria</taxon>
    </lineage>
</organism>
<dbReference type="Pfam" id="PF14903">
    <property type="entry name" value="WG_beta_rep"/>
    <property type="match status" value="2"/>
</dbReference>
<accession>A0A1X3CYL3</accession>
<evidence type="ECO:0000313" key="2">
    <source>
        <dbReference type="Proteomes" id="UP000279284"/>
    </source>
</evidence>
<dbReference type="PANTHER" id="PTHR37841:SF1">
    <property type="entry name" value="DUF3298 DOMAIN-CONTAINING PROTEIN"/>
    <property type="match status" value="1"/>
</dbReference>
<keyword evidence="2" id="KW-1185">Reference proteome</keyword>
<dbReference type="InterPro" id="IPR032774">
    <property type="entry name" value="WG_beta_rep"/>
</dbReference>
<dbReference type="OrthoDB" id="8769943at2"/>
<gene>
    <name evidence="1" type="ORF">NCTC10296_01962</name>
</gene>
<evidence type="ECO:0000313" key="1">
    <source>
        <dbReference type="EMBL" id="VEF02757.1"/>
    </source>
</evidence>
<proteinExistence type="predicted"/>
<dbReference type="PANTHER" id="PTHR37841">
    <property type="entry name" value="GLR2918 PROTEIN"/>
    <property type="match status" value="1"/>
</dbReference>
<reference evidence="1 2" key="1">
    <citation type="submission" date="2018-12" db="EMBL/GenBank/DDBJ databases">
        <authorList>
            <consortium name="Pathogen Informatics"/>
        </authorList>
    </citation>
    <scope>NUCLEOTIDE SEQUENCE [LARGE SCALE GENOMIC DNA]</scope>
    <source>
        <strain evidence="1 2">NCTC10296</strain>
    </source>
</reference>
<dbReference type="STRING" id="493.BWD07_04085"/>
<dbReference type="EMBL" id="LR134313">
    <property type="protein sequence ID" value="VEF02757.1"/>
    <property type="molecule type" value="Genomic_DNA"/>
</dbReference>
<dbReference type="PROSITE" id="PS51257">
    <property type="entry name" value="PROKAR_LIPOPROTEIN"/>
    <property type="match status" value="1"/>
</dbReference>
<dbReference type="RefSeq" id="WP_085416125.1">
    <property type="nucleotide sequence ID" value="NZ_CAUJPY010000028.1"/>
</dbReference>